<proteinExistence type="predicted"/>
<evidence type="ECO:0000256" key="1">
    <source>
        <dbReference type="SAM" id="MobiDB-lite"/>
    </source>
</evidence>
<accession>A0AAV7FE58</accession>
<dbReference type="PANTHER" id="PTHR46033:SF8">
    <property type="entry name" value="PROTEIN MAINTENANCE OF MERISTEMS-LIKE"/>
    <property type="match status" value="1"/>
</dbReference>
<dbReference type="InterPro" id="IPR019557">
    <property type="entry name" value="AminoTfrase-like_pln_mobile"/>
</dbReference>
<reference evidence="3 4" key="1">
    <citation type="submission" date="2021-07" db="EMBL/GenBank/DDBJ databases">
        <title>The Aristolochia fimbriata genome: insights into angiosperm evolution, floral development and chemical biosynthesis.</title>
        <authorList>
            <person name="Jiao Y."/>
        </authorList>
    </citation>
    <scope>NUCLEOTIDE SEQUENCE [LARGE SCALE GENOMIC DNA]</scope>
    <source>
        <strain evidence="3">IBCAS-2021</strain>
        <tissue evidence="3">Leaf</tissue>
    </source>
</reference>
<dbReference type="Proteomes" id="UP000825729">
    <property type="component" value="Unassembled WGS sequence"/>
</dbReference>
<dbReference type="PANTHER" id="PTHR46033">
    <property type="entry name" value="PROTEIN MAIN-LIKE 2"/>
    <property type="match status" value="1"/>
</dbReference>
<dbReference type="GO" id="GO:0010073">
    <property type="term" value="P:meristem maintenance"/>
    <property type="evidence" value="ECO:0007669"/>
    <property type="project" value="InterPro"/>
</dbReference>
<evidence type="ECO:0000259" key="2">
    <source>
        <dbReference type="Pfam" id="PF10536"/>
    </source>
</evidence>
<dbReference type="AlphaFoldDB" id="A0AAV7FE58"/>
<evidence type="ECO:0000313" key="4">
    <source>
        <dbReference type="Proteomes" id="UP000825729"/>
    </source>
</evidence>
<evidence type="ECO:0000313" key="3">
    <source>
        <dbReference type="EMBL" id="KAG9458829.1"/>
    </source>
</evidence>
<dbReference type="InterPro" id="IPR044824">
    <property type="entry name" value="MAIN-like"/>
</dbReference>
<feature type="region of interest" description="Disordered" evidence="1">
    <location>
        <begin position="303"/>
        <end position="354"/>
    </location>
</feature>
<keyword evidence="4" id="KW-1185">Reference proteome</keyword>
<sequence length="354" mass="40379">MNAWFVNRQGRATQIITRLCPSIDVHLQTAVEDDRHLHVVAYGGGIFQAVEHKDPGCQECTKHFQTLRHWPMDERLLPYIDAAGFGALFRVQWLRLDKPPITSLVERWSETNTFHLVNGDMTITLEDVVVLLGLRVNGFTVTGLTRGDWMELARVLLGVKLPPGSFHGGRLSLAWIRGIFVFCPDDMPNELWAWERLHIGRPTLLEERTLQDGPPGSRRNVRRTNATNPCGNHVLYRTELNHQWNYQLACVRNVIERVQHRESMDPSLENPYMMEIGHYCQLILHSLPLLEGTIVGGDLSCGGEPSHVVEPTRDRAQWGRRTRRRPTSDTTLRVEDPDELPVLPKPMVPDLPPV</sequence>
<organism evidence="3 4">
    <name type="scientific">Aristolochia fimbriata</name>
    <name type="common">White veined hardy Dutchman's pipe vine</name>
    <dbReference type="NCBI Taxonomy" id="158543"/>
    <lineage>
        <taxon>Eukaryota</taxon>
        <taxon>Viridiplantae</taxon>
        <taxon>Streptophyta</taxon>
        <taxon>Embryophyta</taxon>
        <taxon>Tracheophyta</taxon>
        <taxon>Spermatophyta</taxon>
        <taxon>Magnoliopsida</taxon>
        <taxon>Magnoliidae</taxon>
        <taxon>Piperales</taxon>
        <taxon>Aristolochiaceae</taxon>
        <taxon>Aristolochia</taxon>
    </lineage>
</organism>
<feature type="domain" description="Aminotransferase-like plant mobile" evidence="2">
    <location>
        <begin position="84"/>
        <end position="177"/>
    </location>
</feature>
<dbReference type="Pfam" id="PF10536">
    <property type="entry name" value="PMD"/>
    <property type="match status" value="1"/>
</dbReference>
<protein>
    <recommendedName>
        <fullName evidence="2">Aminotransferase-like plant mobile domain-containing protein</fullName>
    </recommendedName>
</protein>
<name>A0AAV7FE58_ARIFI</name>
<feature type="compositionally biased region" description="Pro residues" evidence="1">
    <location>
        <begin position="343"/>
        <end position="354"/>
    </location>
</feature>
<comment type="caution">
    <text evidence="3">The sequence shown here is derived from an EMBL/GenBank/DDBJ whole genome shotgun (WGS) entry which is preliminary data.</text>
</comment>
<gene>
    <name evidence="3" type="ORF">H6P81_003337</name>
</gene>
<dbReference type="EMBL" id="JAINDJ010000002">
    <property type="protein sequence ID" value="KAG9458829.1"/>
    <property type="molecule type" value="Genomic_DNA"/>
</dbReference>